<gene>
    <name evidence="2" type="ORF">RM779_26585</name>
</gene>
<dbReference type="PANTHER" id="PTHR33993">
    <property type="entry name" value="GLYOXALASE-RELATED"/>
    <property type="match status" value="1"/>
</dbReference>
<comment type="caution">
    <text evidence="2">The sequence shown here is derived from an EMBL/GenBank/DDBJ whole genome shotgun (WGS) entry which is preliminary data.</text>
</comment>
<dbReference type="Gene3D" id="3.10.180.10">
    <property type="entry name" value="2,3-Dihydroxybiphenyl 1,2-Dioxygenase, domain 1"/>
    <property type="match status" value="2"/>
</dbReference>
<dbReference type="InterPro" id="IPR041581">
    <property type="entry name" value="Glyoxalase_6"/>
</dbReference>
<dbReference type="InterPro" id="IPR037523">
    <property type="entry name" value="VOC_core"/>
</dbReference>
<dbReference type="Pfam" id="PF22677">
    <property type="entry name" value="Ble-like_N"/>
    <property type="match status" value="1"/>
</dbReference>
<dbReference type="PANTHER" id="PTHR33993:SF10">
    <property type="entry name" value="CONSERVED PROTEIN"/>
    <property type="match status" value="1"/>
</dbReference>
<dbReference type="Pfam" id="PF18029">
    <property type="entry name" value="Glyoxalase_6"/>
    <property type="match status" value="1"/>
</dbReference>
<dbReference type="PROSITE" id="PS51819">
    <property type="entry name" value="VOC"/>
    <property type="match status" value="1"/>
</dbReference>
<proteinExistence type="predicted"/>
<dbReference type="InterPro" id="IPR029068">
    <property type="entry name" value="Glyas_Bleomycin-R_OHBP_Dase"/>
</dbReference>
<feature type="domain" description="VOC" evidence="1">
    <location>
        <begin position="11"/>
        <end position="126"/>
    </location>
</feature>
<sequence length="260" mass="27853">MTEAASPPVSGTHRWVSLMVHDLASSQEFYHELFGWEFEEGPSQLGPYVRAIRDGHPVAGLGEIAPGVRRVVAWLPYIATRNADSTAAMIRESGGTVAVGPLDVEGVGRLAIASDLSGAAFGLWQGGPRRRGSVHVPAGAPEWNELITAETTGLGKFYSLVFGYEAAPEPALPEGSDYLTLRLGNRPVASIRGVAGALPHDRGPHWLTYFAVPDVAEALDRIDRLGGRQLSEPQVSPFGRWAQVADREGAPFAVIRAAKR</sequence>
<evidence type="ECO:0000259" key="1">
    <source>
        <dbReference type="PROSITE" id="PS51819"/>
    </source>
</evidence>
<protein>
    <submittedName>
        <fullName evidence="2">VOC family protein</fullName>
    </submittedName>
</protein>
<dbReference type="SUPFAM" id="SSF54593">
    <property type="entry name" value="Glyoxalase/Bleomycin resistance protein/Dihydroxybiphenyl dioxygenase"/>
    <property type="match status" value="2"/>
</dbReference>
<dbReference type="Proteomes" id="UP001183615">
    <property type="component" value="Unassembled WGS sequence"/>
</dbReference>
<dbReference type="InterPro" id="IPR052164">
    <property type="entry name" value="Anthracycline_SecMetBiosynth"/>
</dbReference>
<dbReference type="InterPro" id="IPR053863">
    <property type="entry name" value="Glyoxy/Ble-like_N"/>
</dbReference>
<dbReference type="EMBL" id="JAVREV010000017">
    <property type="protein sequence ID" value="MDT0446134.1"/>
    <property type="molecule type" value="Genomic_DNA"/>
</dbReference>
<organism evidence="2 3">
    <name type="scientific">Streptomyces johnsoniae</name>
    <dbReference type="NCBI Taxonomy" id="3075532"/>
    <lineage>
        <taxon>Bacteria</taxon>
        <taxon>Bacillati</taxon>
        <taxon>Actinomycetota</taxon>
        <taxon>Actinomycetes</taxon>
        <taxon>Kitasatosporales</taxon>
        <taxon>Streptomycetaceae</taxon>
        <taxon>Streptomyces</taxon>
    </lineage>
</organism>
<dbReference type="RefSeq" id="WP_311620294.1">
    <property type="nucleotide sequence ID" value="NZ_JAVREV010000017.1"/>
</dbReference>
<name>A0ABU2SCJ6_9ACTN</name>
<accession>A0ABU2SCJ6</accession>
<evidence type="ECO:0000313" key="3">
    <source>
        <dbReference type="Proteomes" id="UP001183615"/>
    </source>
</evidence>
<keyword evidence="3" id="KW-1185">Reference proteome</keyword>
<reference evidence="3" key="1">
    <citation type="submission" date="2023-07" db="EMBL/GenBank/DDBJ databases">
        <title>30 novel species of actinomycetes from the DSMZ collection.</title>
        <authorList>
            <person name="Nouioui I."/>
        </authorList>
    </citation>
    <scope>NUCLEOTIDE SEQUENCE [LARGE SCALE GENOMIC DNA]</scope>
    <source>
        <strain evidence="3">DSM 41886</strain>
    </source>
</reference>
<evidence type="ECO:0000313" key="2">
    <source>
        <dbReference type="EMBL" id="MDT0446134.1"/>
    </source>
</evidence>
<dbReference type="CDD" id="cd07247">
    <property type="entry name" value="SgaA_N_like"/>
    <property type="match status" value="1"/>
</dbReference>